<keyword evidence="4" id="KW-1185">Reference proteome</keyword>
<protein>
    <submittedName>
        <fullName evidence="3">Periplasmic protein</fullName>
    </submittedName>
</protein>
<evidence type="ECO:0000256" key="1">
    <source>
        <dbReference type="SAM" id="MobiDB-lite"/>
    </source>
</evidence>
<dbReference type="Proteomes" id="UP000054908">
    <property type="component" value="Unassembled WGS sequence"/>
</dbReference>
<organism evidence="3 4">
    <name type="scientific">Legionella maceachernii</name>
    <dbReference type="NCBI Taxonomy" id="466"/>
    <lineage>
        <taxon>Bacteria</taxon>
        <taxon>Pseudomonadati</taxon>
        <taxon>Pseudomonadota</taxon>
        <taxon>Gammaproteobacteria</taxon>
        <taxon>Legionellales</taxon>
        <taxon>Legionellaceae</taxon>
        <taxon>Legionella</taxon>
    </lineage>
</organism>
<dbReference type="RefSeq" id="WP_234802534.1">
    <property type="nucleotide sequence ID" value="NZ_CAAAIB010000021.1"/>
</dbReference>
<reference evidence="3 4" key="1">
    <citation type="submission" date="2015-11" db="EMBL/GenBank/DDBJ databases">
        <title>Genomic analysis of 38 Legionella species identifies large and diverse effector repertoires.</title>
        <authorList>
            <person name="Burstein D."/>
            <person name="Amaro F."/>
            <person name="Zusman T."/>
            <person name="Lifshitz Z."/>
            <person name="Cohen O."/>
            <person name="Gilbert J.A."/>
            <person name="Pupko T."/>
            <person name="Shuman H.A."/>
            <person name="Segal G."/>
        </authorList>
    </citation>
    <scope>NUCLEOTIDE SEQUENCE [LARGE SCALE GENOMIC DNA]</scope>
    <source>
        <strain evidence="3 4">PX-1-G2-E2</strain>
    </source>
</reference>
<dbReference type="EMBL" id="LNYL01000007">
    <property type="protein sequence ID" value="KTD31254.1"/>
    <property type="molecule type" value="Genomic_DNA"/>
</dbReference>
<evidence type="ECO:0000313" key="3">
    <source>
        <dbReference type="EMBL" id="KTD31254.1"/>
    </source>
</evidence>
<dbReference type="STRING" id="466.Lmac_0308"/>
<accession>A0A0W0WGS8</accession>
<name>A0A0W0WGS8_9GAMM</name>
<feature type="region of interest" description="Disordered" evidence="1">
    <location>
        <begin position="145"/>
        <end position="169"/>
    </location>
</feature>
<comment type="caution">
    <text evidence="3">The sequence shown here is derived from an EMBL/GenBank/DDBJ whole genome shotgun (WGS) entry which is preliminary data.</text>
</comment>
<evidence type="ECO:0000256" key="2">
    <source>
        <dbReference type="SAM" id="SignalP"/>
    </source>
</evidence>
<sequence length="169" mass="18412">MMIKAFLSLFLSCASMPLFAFPCVFTLAKDSCWTNYDVKVNVLDSVSNKILLTIEVPKGQSWARGNFDCHTAQSLMYQATFEPVFWQSEVGKSYNALRYWFLPGSIAQGVTAWEIPVCFPADFSSVPFPPDASGDCKCDFNSIPAVKPQPASPQPANSTPPASPQPGGS</sequence>
<proteinExistence type="predicted"/>
<evidence type="ECO:0000313" key="4">
    <source>
        <dbReference type="Proteomes" id="UP000054908"/>
    </source>
</evidence>
<feature type="chain" id="PRO_5006915500" evidence="2">
    <location>
        <begin position="21"/>
        <end position="169"/>
    </location>
</feature>
<keyword evidence="2" id="KW-0732">Signal</keyword>
<dbReference type="PATRIC" id="fig|466.6.peg.332"/>
<feature type="signal peptide" evidence="2">
    <location>
        <begin position="1"/>
        <end position="20"/>
    </location>
</feature>
<dbReference type="AlphaFoldDB" id="A0A0W0WGS8"/>
<gene>
    <name evidence="3" type="ORF">Lmac_0308</name>
</gene>